<protein>
    <submittedName>
        <fullName evidence="2">DUF1275 domain-containing protein</fullName>
    </submittedName>
</protein>
<dbReference type="PANTHER" id="PTHR37314:SF4">
    <property type="entry name" value="UPF0700 TRANSMEMBRANE PROTEIN YOAK"/>
    <property type="match status" value="1"/>
</dbReference>
<sequence length="224" mass="23233">MSDTPTLLGQRAEAFFVLAVAGWTDGAGFLLFAGIFVSFMSGDTTQLAAALSVLKLAHATTYLLPAVVFVFGAMLGRLLQSEATSNGNTFVFGLTSALLFAAALLGSGASRFPALLCALVAMGMLNAPLHEVNRVPVGTMVTGALVRLGQALADRLQRRPGNIADNAGQWLFFVTGAVAGCTTAHALGAVAFLFPAIGSALLIPARLRSQRQAPLNKGGHDHHD</sequence>
<dbReference type="EMBL" id="JAPDOB010000001">
    <property type="protein sequence ID" value="MCW3797214.1"/>
    <property type="molecule type" value="Genomic_DNA"/>
</dbReference>
<comment type="caution">
    <text evidence="2">The sequence shown here is derived from an EMBL/GenBank/DDBJ whole genome shotgun (WGS) entry which is preliminary data.</text>
</comment>
<gene>
    <name evidence="2" type="ORF">OMW55_05250</name>
</gene>
<feature type="transmembrane region" description="Helical" evidence="1">
    <location>
        <begin position="170"/>
        <end position="203"/>
    </location>
</feature>
<accession>A0ABT3JDS1</accession>
<name>A0ABT3JDS1_9SPHN</name>
<evidence type="ECO:0000256" key="1">
    <source>
        <dbReference type="SAM" id="Phobius"/>
    </source>
</evidence>
<dbReference type="Proteomes" id="UP001526246">
    <property type="component" value="Unassembled WGS sequence"/>
</dbReference>
<proteinExistence type="predicted"/>
<dbReference type="InterPro" id="IPR010699">
    <property type="entry name" value="DUF1275"/>
</dbReference>
<reference evidence="2 3" key="1">
    <citation type="submission" date="2022-10" db="EMBL/GenBank/DDBJ databases">
        <title>Sphingomonas sp.</title>
        <authorList>
            <person name="Jin C."/>
        </authorList>
    </citation>
    <scope>NUCLEOTIDE SEQUENCE [LARGE SCALE GENOMIC DNA]</scope>
    <source>
        <strain evidence="2 3">BN140010</strain>
    </source>
</reference>
<dbReference type="RefSeq" id="WP_264881363.1">
    <property type="nucleotide sequence ID" value="NZ_JAPDOB010000001.1"/>
</dbReference>
<feature type="transmembrane region" description="Helical" evidence="1">
    <location>
        <begin position="53"/>
        <end position="75"/>
    </location>
</feature>
<evidence type="ECO:0000313" key="3">
    <source>
        <dbReference type="Proteomes" id="UP001526246"/>
    </source>
</evidence>
<keyword evidence="1" id="KW-1133">Transmembrane helix</keyword>
<dbReference type="PANTHER" id="PTHR37314">
    <property type="entry name" value="SLR0142 PROTEIN"/>
    <property type="match status" value="1"/>
</dbReference>
<dbReference type="Pfam" id="PF06912">
    <property type="entry name" value="DUF1275"/>
    <property type="match status" value="1"/>
</dbReference>
<organism evidence="2 3">
    <name type="scientific">Sphingomonas arvum</name>
    <dbReference type="NCBI Taxonomy" id="2992113"/>
    <lineage>
        <taxon>Bacteria</taxon>
        <taxon>Pseudomonadati</taxon>
        <taxon>Pseudomonadota</taxon>
        <taxon>Alphaproteobacteria</taxon>
        <taxon>Sphingomonadales</taxon>
        <taxon>Sphingomonadaceae</taxon>
        <taxon>Sphingomonas</taxon>
    </lineage>
</organism>
<feature type="transmembrane region" description="Helical" evidence="1">
    <location>
        <begin position="87"/>
        <end position="105"/>
    </location>
</feature>
<keyword evidence="3" id="KW-1185">Reference proteome</keyword>
<evidence type="ECO:0000313" key="2">
    <source>
        <dbReference type="EMBL" id="MCW3797214.1"/>
    </source>
</evidence>
<keyword evidence="1" id="KW-0472">Membrane</keyword>
<feature type="transmembrane region" description="Helical" evidence="1">
    <location>
        <begin position="15"/>
        <end position="41"/>
    </location>
</feature>
<keyword evidence="1" id="KW-0812">Transmembrane</keyword>